<organism evidence="1 2">
    <name type="scientific">Alkalisalibacterium limincola</name>
    <dbReference type="NCBI Taxonomy" id="2699169"/>
    <lineage>
        <taxon>Bacteria</taxon>
        <taxon>Pseudomonadati</taxon>
        <taxon>Pseudomonadota</taxon>
        <taxon>Gammaproteobacteria</taxon>
        <taxon>Lysobacterales</taxon>
        <taxon>Lysobacteraceae</taxon>
        <taxon>Alkalisalibacterium</taxon>
    </lineage>
</organism>
<dbReference type="OrthoDB" id="6400421at2"/>
<comment type="caution">
    <text evidence="1">The sequence shown here is derived from an EMBL/GenBank/DDBJ whole genome shotgun (WGS) entry which is preliminary data.</text>
</comment>
<name>A0A5C8KLR8_9GAMM</name>
<accession>A0A5C8KLR8</accession>
<keyword evidence="2" id="KW-1185">Reference proteome</keyword>
<dbReference type="RefSeq" id="WP_147892208.1">
    <property type="nucleotide sequence ID" value="NZ_VRTS01000008.1"/>
</dbReference>
<proteinExistence type="predicted"/>
<reference evidence="1 2" key="1">
    <citation type="submission" date="2019-08" db="EMBL/GenBank/DDBJ databases">
        <authorList>
            <person name="Karlyshev A.V."/>
        </authorList>
    </citation>
    <scope>NUCLEOTIDE SEQUENCE [LARGE SCALE GENOMIC DNA]</scope>
    <source>
        <strain evidence="1 2">Alg18-2.2</strain>
    </source>
</reference>
<dbReference type="EMBL" id="VRTS01000008">
    <property type="protein sequence ID" value="TXK60749.1"/>
    <property type="molecule type" value="Genomic_DNA"/>
</dbReference>
<dbReference type="Proteomes" id="UP000321248">
    <property type="component" value="Unassembled WGS sequence"/>
</dbReference>
<gene>
    <name evidence="1" type="ORF">FU658_11445</name>
</gene>
<sequence>MTGHRFGAVAAMDDAAAARLHGREVSFGDSHANSGADSCAAPRYRVEQRNVVESLLVDHRTTPAALGLDQATDAQVTVIDVECATPWVTLGSRLLVLPDGLVLAPWDGVFFELQPR</sequence>
<evidence type="ECO:0000313" key="2">
    <source>
        <dbReference type="Proteomes" id="UP000321248"/>
    </source>
</evidence>
<dbReference type="AlphaFoldDB" id="A0A5C8KLR8"/>
<evidence type="ECO:0000313" key="1">
    <source>
        <dbReference type="EMBL" id="TXK60749.1"/>
    </source>
</evidence>
<protein>
    <submittedName>
        <fullName evidence="1">Uncharacterized protein</fullName>
    </submittedName>
</protein>